<proteinExistence type="predicted"/>
<dbReference type="EMBL" id="JAAVJB010000109">
    <property type="protein sequence ID" value="NJP67411.1"/>
    <property type="molecule type" value="Genomic_DNA"/>
</dbReference>
<reference evidence="2 3" key="1">
    <citation type="submission" date="2020-03" db="EMBL/GenBank/DDBJ databases">
        <title>Draft genome of Streptomyces sp. ventii, isolated from the Axial Seamount in the Pacific Ocean, and resequencing of the two type strains Streptomyces lonarensis strain NCL 716 and Streptomyces bohaiensis strain 11A07.</title>
        <authorList>
            <person name="Loughran R.M."/>
            <person name="Pfannmuller K.M."/>
            <person name="Wasson B.J."/>
            <person name="Deadmond M.C."/>
            <person name="Paddock B.E."/>
            <person name="Koyack M.J."/>
            <person name="Gallegos D.A."/>
            <person name="Mitchell E.A."/>
            <person name="Ushijima B."/>
            <person name="Saw J.H."/>
            <person name="Mcphail K.L."/>
            <person name="Videau P."/>
        </authorList>
    </citation>
    <scope>NUCLEOTIDE SEQUENCE [LARGE SCALE GENOMIC DNA]</scope>
    <source>
        <strain evidence="3">5675061</strain>
    </source>
</reference>
<sequence length="95" mass="10517">MAFPHPSIIVAECAVESGDRQDPPDINAPTGIFRADVRQIPHEIVSHTLRRGGSSEKWSVEPSRVVRVREFPIPPARPPSNDTDFTTARTCGAQW</sequence>
<name>A0ABX1AMW0_9ACTN</name>
<keyword evidence="3" id="KW-1185">Reference proteome</keyword>
<comment type="caution">
    <text evidence="2">The sequence shown here is derived from an EMBL/GenBank/DDBJ whole genome shotgun (WGS) entry which is preliminary data.</text>
</comment>
<evidence type="ECO:0000313" key="3">
    <source>
        <dbReference type="Proteomes" id="UP000746503"/>
    </source>
</evidence>
<evidence type="ECO:0000313" key="2">
    <source>
        <dbReference type="EMBL" id="NJP67411.1"/>
    </source>
</evidence>
<dbReference type="RefSeq" id="WP_167933936.1">
    <property type="nucleotide sequence ID" value="NZ_JAAVJB010000109.1"/>
</dbReference>
<evidence type="ECO:0000256" key="1">
    <source>
        <dbReference type="SAM" id="MobiDB-lite"/>
    </source>
</evidence>
<gene>
    <name evidence="2" type="ORF">HCJ92_14150</name>
</gene>
<feature type="region of interest" description="Disordered" evidence="1">
    <location>
        <begin position="72"/>
        <end position="95"/>
    </location>
</feature>
<accession>A0ABX1AMW0</accession>
<organism evidence="2 3">
    <name type="scientific">Streptomyces spiramenti</name>
    <dbReference type="NCBI Taxonomy" id="2720606"/>
    <lineage>
        <taxon>Bacteria</taxon>
        <taxon>Bacillati</taxon>
        <taxon>Actinomycetota</taxon>
        <taxon>Actinomycetes</taxon>
        <taxon>Kitasatosporales</taxon>
        <taxon>Streptomycetaceae</taxon>
        <taxon>Streptomyces</taxon>
    </lineage>
</organism>
<feature type="compositionally biased region" description="Polar residues" evidence="1">
    <location>
        <begin position="80"/>
        <end position="89"/>
    </location>
</feature>
<dbReference type="Proteomes" id="UP000746503">
    <property type="component" value="Unassembled WGS sequence"/>
</dbReference>
<protein>
    <submittedName>
        <fullName evidence="2">Uncharacterized protein</fullName>
    </submittedName>
</protein>